<dbReference type="HOGENOM" id="CLU_2919964_0_0_9"/>
<evidence type="ECO:0000313" key="2">
    <source>
        <dbReference type="EMBL" id="ERJ86797.1"/>
    </source>
</evidence>
<evidence type="ECO:0000313" key="3">
    <source>
        <dbReference type="Proteomes" id="UP000016662"/>
    </source>
</evidence>
<keyword evidence="3" id="KW-1185">Reference proteome</keyword>
<dbReference type="Proteomes" id="UP000016662">
    <property type="component" value="Unassembled WGS sequence"/>
</dbReference>
<sequence length="61" mass="7169">MKDDKQINLQTPYEIKSPTYTRKHLNINITDTGKGNNRRWQAPGGQRGTSEFRRTVLTWLH</sequence>
<organism evidence="2 3">
    <name type="scientific">Ruminococcus callidus ATCC 27760</name>
    <dbReference type="NCBI Taxonomy" id="411473"/>
    <lineage>
        <taxon>Bacteria</taxon>
        <taxon>Bacillati</taxon>
        <taxon>Bacillota</taxon>
        <taxon>Clostridia</taxon>
        <taxon>Eubacteriales</taxon>
        <taxon>Oscillospiraceae</taxon>
        <taxon>Ruminococcus</taxon>
    </lineage>
</organism>
<gene>
    <name evidence="2" type="ORF">RUMCAL_03443</name>
</gene>
<dbReference type="AlphaFoldDB" id="U2K3F5"/>
<accession>U2K3F5</accession>
<evidence type="ECO:0000256" key="1">
    <source>
        <dbReference type="SAM" id="MobiDB-lite"/>
    </source>
</evidence>
<feature type="region of interest" description="Disordered" evidence="1">
    <location>
        <begin position="28"/>
        <end position="48"/>
    </location>
</feature>
<name>U2K3F5_9FIRM</name>
<dbReference type="EMBL" id="AWVF01000464">
    <property type="protein sequence ID" value="ERJ86797.1"/>
    <property type="molecule type" value="Genomic_DNA"/>
</dbReference>
<comment type="caution">
    <text evidence="2">The sequence shown here is derived from an EMBL/GenBank/DDBJ whole genome shotgun (WGS) entry which is preliminary data.</text>
</comment>
<proteinExistence type="predicted"/>
<protein>
    <submittedName>
        <fullName evidence="2">Uncharacterized protein</fullName>
    </submittedName>
</protein>
<feature type="compositionally biased region" description="Polar residues" evidence="1">
    <location>
        <begin position="28"/>
        <end position="39"/>
    </location>
</feature>
<reference evidence="2 3" key="1">
    <citation type="submission" date="2013-07" db="EMBL/GenBank/DDBJ databases">
        <authorList>
            <person name="Weinstock G."/>
            <person name="Sodergren E."/>
            <person name="Wylie T."/>
            <person name="Fulton L."/>
            <person name="Fulton R."/>
            <person name="Fronick C."/>
            <person name="O'Laughlin M."/>
            <person name="Godfrey J."/>
            <person name="Miner T."/>
            <person name="Herter B."/>
            <person name="Appelbaum E."/>
            <person name="Cordes M."/>
            <person name="Lek S."/>
            <person name="Wollam A."/>
            <person name="Pepin K.H."/>
            <person name="Palsikar V.B."/>
            <person name="Mitreva M."/>
            <person name="Wilson R.K."/>
        </authorList>
    </citation>
    <scope>NUCLEOTIDE SEQUENCE [LARGE SCALE GENOMIC DNA]</scope>
    <source>
        <strain evidence="2 3">ATCC 27760</strain>
    </source>
</reference>